<keyword evidence="4" id="KW-1185">Reference proteome</keyword>
<evidence type="ECO:0000256" key="1">
    <source>
        <dbReference type="SAM" id="MobiDB-lite"/>
    </source>
</evidence>
<feature type="region of interest" description="Disordered" evidence="1">
    <location>
        <begin position="30"/>
        <end position="84"/>
    </location>
</feature>
<proteinExistence type="predicted"/>
<dbReference type="EMBL" id="JACCFS010000001">
    <property type="protein sequence ID" value="NYJ35667.1"/>
    <property type="molecule type" value="Genomic_DNA"/>
</dbReference>
<comment type="caution">
    <text evidence="3">The sequence shown here is derived from an EMBL/GenBank/DDBJ whole genome shotgun (WGS) entry which is preliminary data.</text>
</comment>
<name>A0A7Z0EPP1_9ACTN</name>
<dbReference type="RefSeq" id="WP_179824969.1">
    <property type="nucleotide sequence ID" value="NZ_JACCFS010000001.1"/>
</dbReference>
<gene>
    <name evidence="3" type="ORF">HNR10_003548</name>
</gene>
<accession>A0A7Z0EPP1</accession>
<dbReference type="Proteomes" id="UP000572051">
    <property type="component" value="Unassembled WGS sequence"/>
</dbReference>
<protein>
    <recommendedName>
        <fullName evidence="5">DUF4333 domain-containing protein</fullName>
    </recommendedName>
</protein>
<reference evidence="3 4" key="1">
    <citation type="submission" date="2020-07" db="EMBL/GenBank/DDBJ databases">
        <title>Sequencing the genomes of 1000 actinobacteria strains.</title>
        <authorList>
            <person name="Klenk H.-P."/>
        </authorList>
    </citation>
    <scope>NUCLEOTIDE SEQUENCE [LARGE SCALE GENOMIC DNA]</scope>
    <source>
        <strain evidence="3 4">DSM 44442</strain>
    </source>
</reference>
<feature type="chain" id="PRO_5038898100" description="DUF4333 domain-containing protein" evidence="2">
    <location>
        <begin position="23"/>
        <end position="225"/>
    </location>
</feature>
<keyword evidence="2" id="KW-0732">Signal</keyword>
<dbReference type="AlphaFoldDB" id="A0A7Z0EPP1"/>
<organism evidence="3 4">
    <name type="scientific">Nocardiopsis aegyptia</name>
    <dbReference type="NCBI Taxonomy" id="220378"/>
    <lineage>
        <taxon>Bacteria</taxon>
        <taxon>Bacillati</taxon>
        <taxon>Actinomycetota</taxon>
        <taxon>Actinomycetes</taxon>
        <taxon>Streptosporangiales</taxon>
        <taxon>Nocardiopsidaceae</taxon>
        <taxon>Nocardiopsis</taxon>
    </lineage>
</organism>
<evidence type="ECO:0000313" key="4">
    <source>
        <dbReference type="Proteomes" id="UP000572051"/>
    </source>
</evidence>
<feature type="signal peptide" evidence="2">
    <location>
        <begin position="1"/>
        <end position="22"/>
    </location>
</feature>
<sequence length="225" mass="23676">MQNPTRKRRIALGLAAAGSALALTACSGAEEPAPTGAVDTADPVEETTEAAAADTGDFNQGPIPAAAPELDTSGLPPEPASDAPLGDRIAWEALEQVATFAKVNDPDATYECPAIAGEEGESATCTVTFLGEQFEYTITIESSGILINYQAELHDGPLIREVVEDALRYSENTEYVLCDMDADLVRGETDTDAPFTCQSLDEASGTVSEHTLSISMYGAFSFYPV</sequence>
<evidence type="ECO:0000313" key="3">
    <source>
        <dbReference type="EMBL" id="NYJ35667.1"/>
    </source>
</evidence>
<evidence type="ECO:0008006" key="5">
    <source>
        <dbReference type="Google" id="ProtNLM"/>
    </source>
</evidence>
<dbReference type="PROSITE" id="PS51257">
    <property type="entry name" value="PROKAR_LIPOPROTEIN"/>
    <property type="match status" value="1"/>
</dbReference>
<evidence type="ECO:0000256" key="2">
    <source>
        <dbReference type="SAM" id="SignalP"/>
    </source>
</evidence>